<feature type="region of interest" description="Disordered" evidence="6">
    <location>
        <begin position="1115"/>
        <end position="1149"/>
    </location>
</feature>
<dbReference type="PROSITE" id="PS50157">
    <property type="entry name" value="ZINC_FINGER_C2H2_2"/>
    <property type="match status" value="6"/>
</dbReference>
<feature type="compositionally biased region" description="Low complexity" evidence="6">
    <location>
        <begin position="70"/>
        <end position="81"/>
    </location>
</feature>
<evidence type="ECO:0000313" key="9">
    <source>
        <dbReference type="Proteomes" id="UP000694395"/>
    </source>
</evidence>
<feature type="region of interest" description="Disordered" evidence="6">
    <location>
        <begin position="1033"/>
        <end position="1075"/>
    </location>
</feature>
<feature type="region of interest" description="Disordered" evidence="6">
    <location>
        <begin position="1461"/>
        <end position="1492"/>
    </location>
</feature>
<feature type="domain" description="C2H2-type" evidence="7">
    <location>
        <begin position="607"/>
        <end position="634"/>
    </location>
</feature>
<feature type="region of interest" description="Disordered" evidence="6">
    <location>
        <begin position="660"/>
        <end position="727"/>
    </location>
</feature>
<feature type="domain" description="C2H2-type" evidence="7">
    <location>
        <begin position="1335"/>
        <end position="1362"/>
    </location>
</feature>
<feature type="compositionally biased region" description="Low complexity" evidence="6">
    <location>
        <begin position="297"/>
        <end position="342"/>
    </location>
</feature>
<evidence type="ECO:0000259" key="7">
    <source>
        <dbReference type="PROSITE" id="PS50157"/>
    </source>
</evidence>
<dbReference type="SMART" id="SM00355">
    <property type="entry name" value="ZnF_C2H2"/>
    <property type="match status" value="10"/>
</dbReference>
<dbReference type="GO" id="GO:0005634">
    <property type="term" value="C:nucleus"/>
    <property type="evidence" value="ECO:0007669"/>
    <property type="project" value="TreeGrafter"/>
</dbReference>
<feature type="region of interest" description="Disordered" evidence="6">
    <location>
        <begin position="760"/>
        <end position="903"/>
    </location>
</feature>
<feature type="compositionally biased region" description="Low complexity" evidence="6">
    <location>
        <begin position="221"/>
        <end position="241"/>
    </location>
</feature>
<name>A0A8K9Y4G8_ONCMY</name>
<protein>
    <recommendedName>
        <fullName evidence="7">C2H2-type domain-containing protein</fullName>
    </recommendedName>
</protein>
<keyword evidence="3 5" id="KW-0863">Zinc-finger</keyword>
<feature type="compositionally biased region" description="Basic and acidic residues" evidence="6">
    <location>
        <begin position="1054"/>
        <end position="1065"/>
    </location>
</feature>
<dbReference type="PROSITE" id="PS00028">
    <property type="entry name" value="ZINC_FINGER_C2H2_1"/>
    <property type="match status" value="4"/>
</dbReference>
<evidence type="ECO:0000256" key="5">
    <source>
        <dbReference type="PROSITE-ProRule" id="PRU00042"/>
    </source>
</evidence>
<dbReference type="PANTHER" id="PTHR24403:SF100">
    <property type="entry name" value="C2H2-TYPE DOMAIN-CONTAINING PROTEIN"/>
    <property type="match status" value="1"/>
</dbReference>
<organism evidence="8 9">
    <name type="scientific">Oncorhynchus mykiss</name>
    <name type="common">Rainbow trout</name>
    <name type="synonym">Salmo gairdneri</name>
    <dbReference type="NCBI Taxonomy" id="8022"/>
    <lineage>
        <taxon>Eukaryota</taxon>
        <taxon>Metazoa</taxon>
        <taxon>Chordata</taxon>
        <taxon>Craniata</taxon>
        <taxon>Vertebrata</taxon>
        <taxon>Euteleostomi</taxon>
        <taxon>Actinopterygii</taxon>
        <taxon>Neopterygii</taxon>
        <taxon>Teleostei</taxon>
        <taxon>Protacanthopterygii</taxon>
        <taxon>Salmoniformes</taxon>
        <taxon>Salmonidae</taxon>
        <taxon>Salmoninae</taxon>
        <taxon>Oncorhynchus</taxon>
    </lineage>
</organism>
<dbReference type="Ensembl" id="ENSOMYT00000135741.1">
    <property type="protein sequence ID" value="ENSOMYP00000141533.1"/>
    <property type="gene ID" value="ENSOMYG00000066761.1"/>
</dbReference>
<feature type="compositionally biased region" description="Pro residues" evidence="6">
    <location>
        <begin position="47"/>
        <end position="69"/>
    </location>
</feature>
<evidence type="ECO:0000313" key="8">
    <source>
        <dbReference type="Ensembl" id="ENSOMYP00000141533.1"/>
    </source>
</evidence>
<dbReference type="Proteomes" id="UP000694395">
    <property type="component" value="Chromosome 9"/>
</dbReference>
<evidence type="ECO:0000256" key="4">
    <source>
        <dbReference type="ARBA" id="ARBA00022833"/>
    </source>
</evidence>
<feature type="compositionally biased region" description="Polar residues" evidence="6">
    <location>
        <begin position="82"/>
        <end position="98"/>
    </location>
</feature>
<feature type="compositionally biased region" description="Low complexity" evidence="6">
    <location>
        <begin position="888"/>
        <end position="903"/>
    </location>
</feature>
<dbReference type="Pfam" id="PF00096">
    <property type="entry name" value="zf-C2H2"/>
    <property type="match status" value="2"/>
</dbReference>
<feature type="compositionally biased region" description="Basic and acidic residues" evidence="6">
    <location>
        <begin position="166"/>
        <end position="176"/>
    </location>
</feature>
<dbReference type="SUPFAM" id="SSF57667">
    <property type="entry name" value="beta-beta-alpha zinc fingers"/>
    <property type="match status" value="3"/>
</dbReference>
<feature type="region of interest" description="Disordered" evidence="6">
    <location>
        <begin position="1"/>
        <end position="120"/>
    </location>
</feature>
<dbReference type="InterPro" id="IPR036236">
    <property type="entry name" value="Znf_C2H2_sf"/>
</dbReference>
<keyword evidence="9" id="KW-1185">Reference proteome</keyword>
<keyword evidence="2" id="KW-0677">Repeat</keyword>
<evidence type="ECO:0000256" key="1">
    <source>
        <dbReference type="ARBA" id="ARBA00022723"/>
    </source>
</evidence>
<feature type="compositionally biased region" description="Low complexity" evidence="6">
    <location>
        <begin position="1461"/>
        <end position="1483"/>
    </location>
</feature>
<keyword evidence="4" id="KW-0862">Zinc</keyword>
<sequence>MPRKKQDQPQRLGLQSHGDKAPAADTVTEEEEMSCVSDTEERTPTSSPKPPPSLTPTPTSSPKPPPSLTPTPTSSSIPLTSNPLDHNATPTPTSSSMVVQDRGPGLGLGQDLSQDTMDNPLDKDLSLSSILALLCGGNPLQGLGRELASSPPCALEPGVTTLGGEGRMKGGRREGGEGGGGGREGDSSPLGLLPDVPPLSQHSLQLSALAQRVAKTSSFSFTLSSSSSSSPAAVSSNQQVSGCSSRDFHGRPAGLDVWPSLGCSWAGKEGRLSPDSAIQRLRAAAANAVLHNRPTEPSSSSSLSSSFIPSSSSSFIPSSPSLSSSFIPSSSPSLSSSFIPSSPSLSSSFILSSSPSLSSSFIPSSPSLSSSFIPSSSPSLSSSFIPSSSSSFIPSSPSLSSSFIPSSSPSLSSSFIPSSSSPSLSSSFVHSSSPSLSFPIAAGGAGLQEGLCLTLDSFPSPLSAPSSSASSTLTALSQKVNLRGQGSKVTGSEVTGSGQQRSISPYSFLSFHSPDPQSQLTEQSSSRVVENQRGPEPSPMEENQGSAPPQPQVEMPSLHPLLITNPMGEINPGGPAGVFQCSVCGLRMKRKSYWRRHMSVHTGLKSQQCQLCPFRCSRKDNLTAHMKVHRQQEKGEEFQCDLCPFTSLRLFSLKLHMRRHQRTNPGDTHTPTQDTNALTQETHTERDREGKEERETEEEREKVGEMKNEEDREGKSHSPEQAVLKPGCRVQFSPRPLDNALCYSSSQTPLYPATVKQEALEVEREGEGQGDGQGEREGEGQGEREGEREGEGQGEREGEGQGEREAERKAERQAERQDERAGEREGEREKGRDKEVRVKEEPQEREFSTPLLSHHLTPLHPSLTLKRNRRKANTPPDSPSPPQRRTHTPNTHTPSPLTHTHTPLTHIPIMIPMATSLFSPDINTKTASDLLIKLSAATQQAGVEPGAVVKQEPQEEDLSPGQQQQAGEPGLALSPDGPGASPEPPTSHLTRPEEERERGLLEQDISVTLASELLRRLSEKQEVVVQGLKVKEEEEPMEIDPLTPSVTPDPIRPPGERAESGRGEKTPPPPLLPKEDQDLFQRDLFSQDISVKMASALLYQLSEKVCKANELKENGSFSSPVAEKPFTHTPSARPNQRDLTQPSPDKPQHVSRYRCPVCSYQAQCQRSLNHHLASHTSKTHTTGFNYYYRCHVCGFELEGWSLFLGHMTEHSEWERDAFTLRCSVCDHSTSEERAMRAHASSHTLGEAASQDYLQTHLLAGHTPKDLPDGRDSPQSGELRCPLCSFSTSRPVSMVTHMRSSHSTTDQHRCRICQRSFSRQPELQAHVRCHRQGNQYRCERCGHLARTANKLIEHVRVHTGERPFTCDLCPYSAKRRDSLRLHCRLKHPDHTPSHGHTHTPSHGHTHTPSHGHTHTPSHGHTHAGQHIHRSALNPLSSSSLSSWFRGSDLFLVPLTTLLSLRPLSSPRPSSPSRSSSPSPKLSFLAYLGLTEPT</sequence>
<reference evidence="8" key="3">
    <citation type="submission" date="2025-09" db="UniProtKB">
        <authorList>
            <consortium name="Ensembl"/>
        </authorList>
    </citation>
    <scope>IDENTIFICATION</scope>
</reference>
<evidence type="ECO:0000256" key="6">
    <source>
        <dbReference type="SAM" id="MobiDB-lite"/>
    </source>
</evidence>
<feature type="compositionally biased region" description="Basic and acidic residues" evidence="6">
    <location>
        <begin position="760"/>
        <end position="847"/>
    </location>
</feature>
<dbReference type="Gene3D" id="3.30.160.60">
    <property type="entry name" value="Classic Zinc Finger"/>
    <property type="match status" value="6"/>
</dbReference>
<feature type="compositionally biased region" description="Basic residues" evidence="6">
    <location>
        <begin position="1392"/>
        <end position="1425"/>
    </location>
</feature>
<dbReference type="InterPro" id="IPR050688">
    <property type="entry name" value="Zinc_finger/UBP_domain"/>
</dbReference>
<feature type="region of interest" description="Disordered" evidence="6">
    <location>
        <begin position="149"/>
        <end position="199"/>
    </location>
</feature>
<keyword evidence="1" id="KW-0479">Metal-binding</keyword>
<dbReference type="GO" id="GO:0008270">
    <property type="term" value="F:zinc ion binding"/>
    <property type="evidence" value="ECO:0007669"/>
    <property type="project" value="UniProtKB-KW"/>
</dbReference>
<feature type="domain" description="C2H2-type" evidence="7">
    <location>
        <begin position="579"/>
        <end position="606"/>
    </location>
</feature>
<feature type="region of interest" description="Disordered" evidence="6">
    <location>
        <begin position="289"/>
        <end position="342"/>
    </location>
</feature>
<feature type="region of interest" description="Disordered" evidence="6">
    <location>
        <begin position="950"/>
        <end position="1003"/>
    </location>
</feature>
<feature type="domain" description="C2H2-type" evidence="7">
    <location>
        <begin position="638"/>
        <end position="665"/>
    </location>
</feature>
<feature type="region of interest" description="Disordered" evidence="6">
    <location>
        <begin position="221"/>
        <end position="248"/>
    </location>
</feature>
<feature type="domain" description="C2H2-type" evidence="7">
    <location>
        <begin position="1363"/>
        <end position="1391"/>
    </location>
</feature>
<feature type="compositionally biased region" description="Basic and acidic residues" evidence="6">
    <location>
        <begin position="990"/>
        <end position="1001"/>
    </location>
</feature>
<feature type="compositionally biased region" description="Low complexity" evidence="6">
    <location>
        <begin position="848"/>
        <end position="865"/>
    </location>
</feature>
<feature type="compositionally biased region" description="Polar residues" evidence="6">
    <location>
        <begin position="663"/>
        <end position="681"/>
    </location>
</feature>
<dbReference type="InterPro" id="IPR013087">
    <property type="entry name" value="Znf_C2H2_type"/>
</dbReference>
<dbReference type="GO" id="GO:0045944">
    <property type="term" value="P:positive regulation of transcription by RNA polymerase II"/>
    <property type="evidence" value="ECO:0007669"/>
    <property type="project" value="TreeGrafter"/>
</dbReference>
<feature type="compositionally biased region" description="Polar residues" evidence="6">
    <location>
        <begin position="487"/>
        <end position="507"/>
    </location>
</feature>
<feature type="compositionally biased region" description="Basic and acidic residues" evidence="6">
    <location>
        <begin position="682"/>
        <end position="718"/>
    </location>
</feature>
<proteinExistence type="predicted"/>
<dbReference type="GeneTree" id="ENSGT00940000156063"/>
<dbReference type="PANTHER" id="PTHR24403">
    <property type="entry name" value="ZINC FINGER PROTEIN"/>
    <property type="match status" value="1"/>
</dbReference>
<accession>A0A8K9Y4G8</accession>
<reference evidence="8" key="1">
    <citation type="submission" date="2020-07" db="EMBL/GenBank/DDBJ databases">
        <title>A long reads based de novo assembly of the rainbow trout Arlee double haploid line genome.</title>
        <authorList>
            <person name="Gao G."/>
            <person name="Palti Y."/>
        </authorList>
    </citation>
    <scope>NUCLEOTIDE SEQUENCE [LARGE SCALE GENOMIC DNA]</scope>
</reference>
<feature type="region of interest" description="Disordered" evidence="6">
    <location>
        <begin position="1384"/>
        <end position="1425"/>
    </location>
</feature>
<feature type="compositionally biased region" description="Polar residues" evidence="6">
    <location>
        <begin position="515"/>
        <end position="529"/>
    </location>
</feature>
<feature type="compositionally biased region" description="Polar residues" evidence="6">
    <location>
        <begin position="1128"/>
        <end position="1143"/>
    </location>
</feature>
<evidence type="ECO:0000256" key="3">
    <source>
        <dbReference type="ARBA" id="ARBA00022771"/>
    </source>
</evidence>
<evidence type="ECO:0000256" key="2">
    <source>
        <dbReference type="ARBA" id="ARBA00022737"/>
    </source>
</evidence>
<reference evidence="8" key="2">
    <citation type="submission" date="2025-08" db="UniProtKB">
        <authorList>
            <consortium name="Ensembl"/>
        </authorList>
    </citation>
    <scope>IDENTIFICATION</scope>
</reference>
<feature type="region of interest" description="Disordered" evidence="6">
    <location>
        <begin position="483"/>
        <end position="556"/>
    </location>
</feature>
<feature type="domain" description="C2H2-type" evidence="7">
    <location>
        <begin position="1307"/>
        <end position="1334"/>
    </location>
</feature>